<dbReference type="EMBL" id="FQWD01000002">
    <property type="protein sequence ID" value="SHG09586.1"/>
    <property type="molecule type" value="Genomic_DNA"/>
</dbReference>
<keyword evidence="3" id="KW-0808">Transferase</keyword>
<evidence type="ECO:0000259" key="2">
    <source>
        <dbReference type="Pfam" id="PF13439"/>
    </source>
</evidence>
<dbReference type="GO" id="GO:0016758">
    <property type="term" value="F:hexosyltransferase activity"/>
    <property type="evidence" value="ECO:0007669"/>
    <property type="project" value="TreeGrafter"/>
</dbReference>
<dbReference type="CDD" id="cd03801">
    <property type="entry name" value="GT4_PimA-like"/>
    <property type="match status" value="1"/>
</dbReference>
<name>A0A1M5H126_9ALTE</name>
<dbReference type="InterPro" id="IPR050194">
    <property type="entry name" value="Glycosyltransferase_grp1"/>
</dbReference>
<dbReference type="Pfam" id="PF13439">
    <property type="entry name" value="Glyco_transf_4"/>
    <property type="match status" value="1"/>
</dbReference>
<organism evidence="3 4">
    <name type="scientific">Marisediminitalea aggregata</name>
    <dbReference type="NCBI Taxonomy" id="634436"/>
    <lineage>
        <taxon>Bacteria</taxon>
        <taxon>Pseudomonadati</taxon>
        <taxon>Pseudomonadota</taxon>
        <taxon>Gammaproteobacteria</taxon>
        <taxon>Alteromonadales</taxon>
        <taxon>Alteromonadaceae</taxon>
        <taxon>Marisediminitalea</taxon>
    </lineage>
</organism>
<feature type="domain" description="Glycosyltransferase subfamily 4-like N-terminal" evidence="2">
    <location>
        <begin position="15"/>
        <end position="180"/>
    </location>
</feature>
<dbReference type="OrthoDB" id="4611853at2"/>
<dbReference type="PANTHER" id="PTHR45947:SF3">
    <property type="entry name" value="SULFOQUINOVOSYL TRANSFERASE SQD2"/>
    <property type="match status" value="1"/>
</dbReference>
<feature type="domain" description="Glycosyl transferase family 1" evidence="1">
    <location>
        <begin position="199"/>
        <end position="361"/>
    </location>
</feature>
<gene>
    <name evidence="3" type="ORF">SAMN05216361_1260</name>
</gene>
<dbReference type="Gene3D" id="3.40.50.2000">
    <property type="entry name" value="Glycogen Phosphorylase B"/>
    <property type="match status" value="2"/>
</dbReference>
<evidence type="ECO:0000259" key="1">
    <source>
        <dbReference type="Pfam" id="PF00534"/>
    </source>
</evidence>
<dbReference type="InterPro" id="IPR028098">
    <property type="entry name" value="Glyco_trans_4-like_N"/>
</dbReference>
<dbReference type="PANTHER" id="PTHR45947">
    <property type="entry name" value="SULFOQUINOVOSYL TRANSFERASE SQD2"/>
    <property type="match status" value="1"/>
</dbReference>
<reference evidence="4" key="1">
    <citation type="submission" date="2016-11" db="EMBL/GenBank/DDBJ databases">
        <authorList>
            <person name="Varghese N."/>
            <person name="Submissions S."/>
        </authorList>
    </citation>
    <scope>NUCLEOTIDE SEQUENCE [LARGE SCALE GENOMIC DNA]</scope>
    <source>
        <strain evidence="4">CGMCC 1.8995</strain>
    </source>
</reference>
<keyword evidence="3" id="KW-0328">Glycosyltransferase</keyword>
<dbReference type="InterPro" id="IPR001296">
    <property type="entry name" value="Glyco_trans_1"/>
</dbReference>
<dbReference type="Pfam" id="PF00534">
    <property type="entry name" value="Glycos_transf_1"/>
    <property type="match status" value="1"/>
</dbReference>
<evidence type="ECO:0000313" key="4">
    <source>
        <dbReference type="Proteomes" id="UP000184520"/>
    </source>
</evidence>
<dbReference type="SUPFAM" id="SSF53756">
    <property type="entry name" value="UDP-Glycosyltransferase/glycogen phosphorylase"/>
    <property type="match status" value="1"/>
</dbReference>
<dbReference type="STRING" id="634436.SAMN05216361_1260"/>
<protein>
    <submittedName>
        <fullName evidence="3">Phosphatidylinositol alpha-1,6-mannosyltransferase</fullName>
    </submittedName>
</protein>
<dbReference type="AlphaFoldDB" id="A0A1M5H126"/>
<sequence length="385" mass="42500">MKTLVLSQNFPPASGGSGRWFWELYSRLGDNYLVVADEQPDVEAFDAQSDLPITRMPLYSPQWGLASLEGLKYYYRSYRRLRKLVKANKIEMIHCGRVLPEGLMAFFINKTLGVPYACYVHGEDLEASALSRELNSLTKMVMRSAAKIICNSHNSAGIVERVDNSVMSKVVVMHPGADTNKFVPLAQPDTGFLAKMGWQNKQLIVTVGRLQARKGQDKMIEAMPQVLSVCPQAHYVVIGHGECEQLLRDTVERLGVQAHVDILTACDDDTMIKCYQHCDVFILPNRTEGQDIEGFGMVLVEAQACAKPVIAGDSGGTKETLIAEQTGKIVDATKPEALASAVASFLQSPALANEYGRAGREHAVSQFDWENAARRAEQIFNTIAD</sequence>
<proteinExistence type="predicted"/>
<dbReference type="Proteomes" id="UP000184520">
    <property type="component" value="Unassembled WGS sequence"/>
</dbReference>
<accession>A0A1M5H126</accession>
<keyword evidence="4" id="KW-1185">Reference proteome</keyword>
<evidence type="ECO:0000313" key="3">
    <source>
        <dbReference type="EMBL" id="SHG09586.1"/>
    </source>
</evidence>
<dbReference type="RefSeq" id="WP_073319535.1">
    <property type="nucleotide sequence ID" value="NZ_FQWD01000002.1"/>
</dbReference>